<protein>
    <submittedName>
        <fullName evidence="2">Uncharacterized protein</fullName>
    </submittedName>
</protein>
<evidence type="ECO:0000256" key="1">
    <source>
        <dbReference type="SAM" id="MobiDB-lite"/>
    </source>
</evidence>
<dbReference type="EMBL" id="JABFDB010000041">
    <property type="protein sequence ID" value="NYZ24560.1"/>
    <property type="molecule type" value="Genomic_DNA"/>
</dbReference>
<gene>
    <name evidence="2" type="ORF">HND93_33060</name>
</gene>
<name>A0ABX2TN26_9PROT</name>
<feature type="region of interest" description="Disordered" evidence="1">
    <location>
        <begin position="38"/>
        <end position="57"/>
    </location>
</feature>
<sequence length="57" mass="6184">MPETDPVEPSTAERRARIRAQSAAVAEYVRSSPDAQAFYEDWGTPNADFSGKPGTTP</sequence>
<comment type="caution">
    <text evidence="2">The sequence shown here is derived from an EMBL/GenBank/DDBJ whole genome shotgun (WGS) entry which is preliminary data.</text>
</comment>
<accession>A0ABX2TN26</accession>
<keyword evidence="3" id="KW-1185">Reference proteome</keyword>
<evidence type="ECO:0000313" key="3">
    <source>
        <dbReference type="Proteomes" id="UP000584642"/>
    </source>
</evidence>
<reference evidence="2 3" key="1">
    <citation type="submission" date="2020-05" db="EMBL/GenBank/DDBJ databases">
        <title>Azospirillum oleiclasticum sp. nov, a nitrogen-fixing and heavy crude oil-emulsifying bacterium isolated from the crude oil of Yumen Oilfield.</title>
        <authorList>
            <person name="Wu D."/>
            <person name="Cai M."/>
            <person name="Zhang X."/>
        </authorList>
    </citation>
    <scope>NUCLEOTIDE SEQUENCE [LARGE SCALE GENOMIC DNA]</scope>
    <source>
        <strain evidence="2 3">ROY-1-1-2</strain>
    </source>
</reference>
<proteinExistence type="predicted"/>
<dbReference type="RefSeq" id="WP_180286335.1">
    <property type="nucleotide sequence ID" value="NZ_JABFDB010000041.1"/>
</dbReference>
<organism evidence="2 3">
    <name type="scientific">Azospirillum oleiclasticum</name>
    <dbReference type="NCBI Taxonomy" id="2735135"/>
    <lineage>
        <taxon>Bacteria</taxon>
        <taxon>Pseudomonadati</taxon>
        <taxon>Pseudomonadota</taxon>
        <taxon>Alphaproteobacteria</taxon>
        <taxon>Rhodospirillales</taxon>
        <taxon>Azospirillaceae</taxon>
        <taxon>Azospirillum</taxon>
    </lineage>
</organism>
<dbReference type="Proteomes" id="UP000584642">
    <property type="component" value="Unassembled WGS sequence"/>
</dbReference>
<evidence type="ECO:0000313" key="2">
    <source>
        <dbReference type="EMBL" id="NYZ24560.1"/>
    </source>
</evidence>